<comment type="caution">
    <text evidence="8">The sequence shown here is derived from an EMBL/GenBank/DDBJ whole genome shotgun (WGS) entry which is preliminary data.</text>
</comment>
<keyword evidence="1 5" id="KW-0963">Cytoplasm</keyword>
<evidence type="ECO:0000256" key="1">
    <source>
        <dbReference type="ARBA" id="ARBA00022490"/>
    </source>
</evidence>
<dbReference type="Pfam" id="PF05239">
    <property type="entry name" value="PRC"/>
    <property type="match status" value="1"/>
</dbReference>
<dbReference type="GO" id="GO:0005737">
    <property type="term" value="C:cytoplasm"/>
    <property type="evidence" value="ECO:0007669"/>
    <property type="project" value="UniProtKB-SubCell"/>
</dbReference>
<feature type="domain" description="PRC-barrel" evidence="7">
    <location>
        <begin position="97"/>
        <end position="167"/>
    </location>
</feature>
<dbReference type="PANTHER" id="PTHR33692:SF1">
    <property type="entry name" value="RIBOSOME MATURATION FACTOR RIMM"/>
    <property type="match status" value="1"/>
</dbReference>
<dbReference type="InterPro" id="IPR009000">
    <property type="entry name" value="Transl_B-barrel_sf"/>
</dbReference>
<sequence>MLSANDMEKQVVIGTIIAPHGVRGDIRILPQTDHPKQFLELSSLLLEDGRSLQITSARFHKRMVLMKCRGVETMNDAELLRGKKVLINSEDLPQLGEGEYYVADLLGLPVFDTAGTQLGTLKDVLSTGSNDVYVIAVPEGKDILVPALKKHVKEINITDRKIVVELPEWTDAP</sequence>
<comment type="similarity">
    <text evidence="5">Belongs to the RimM family.</text>
</comment>
<protein>
    <recommendedName>
        <fullName evidence="5">Ribosome maturation factor RimM</fullName>
    </recommendedName>
</protein>
<keyword evidence="4 5" id="KW-0143">Chaperone</keyword>
<dbReference type="InterPro" id="IPR002676">
    <property type="entry name" value="RimM_N"/>
</dbReference>
<dbReference type="eggNOG" id="COG0806">
    <property type="taxonomic scope" value="Bacteria"/>
</dbReference>
<comment type="subunit">
    <text evidence="5">Binds ribosomal protein uS19.</text>
</comment>
<dbReference type="PANTHER" id="PTHR33692">
    <property type="entry name" value="RIBOSOME MATURATION FACTOR RIMM"/>
    <property type="match status" value="1"/>
</dbReference>
<dbReference type="Pfam" id="PF01782">
    <property type="entry name" value="RimM"/>
    <property type="match status" value="1"/>
</dbReference>
<feature type="domain" description="RimM N-terminal" evidence="6">
    <location>
        <begin position="12"/>
        <end position="90"/>
    </location>
</feature>
<accession>R6IF64</accession>
<comment type="domain">
    <text evidence="5">The PRC barrel domain binds ribosomal protein uS19.</text>
</comment>
<evidence type="ECO:0000256" key="3">
    <source>
        <dbReference type="ARBA" id="ARBA00022552"/>
    </source>
</evidence>
<dbReference type="InterPro" id="IPR027275">
    <property type="entry name" value="PRC-brl_dom"/>
</dbReference>
<dbReference type="Gene3D" id="2.30.30.240">
    <property type="entry name" value="PRC-barrel domain"/>
    <property type="match status" value="1"/>
</dbReference>
<dbReference type="NCBIfam" id="TIGR02273">
    <property type="entry name" value="16S_RimM"/>
    <property type="match status" value="1"/>
</dbReference>
<organism evidence="8">
    <name type="scientific">Phascolarctobacterium faecium</name>
    <dbReference type="NCBI Taxonomy" id="33025"/>
    <lineage>
        <taxon>Bacteria</taxon>
        <taxon>Bacillati</taxon>
        <taxon>Bacillota</taxon>
        <taxon>Negativicutes</taxon>
        <taxon>Acidaminococcales</taxon>
        <taxon>Acidaminococcaceae</taxon>
        <taxon>Phascolarctobacterium</taxon>
    </lineage>
</organism>
<name>R6IF64_9FIRM</name>
<dbReference type="InterPro" id="IPR011033">
    <property type="entry name" value="PRC_barrel-like_sf"/>
</dbReference>
<evidence type="ECO:0000259" key="6">
    <source>
        <dbReference type="Pfam" id="PF01782"/>
    </source>
</evidence>
<dbReference type="Gene3D" id="2.40.30.60">
    <property type="entry name" value="RimM"/>
    <property type="match status" value="1"/>
</dbReference>
<keyword evidence="2 5" id="KW-0690">Ribosome biogenesis</keyword>
<dbReference type="SUPFAM" id="SSF50346">
    <property type="entry name" value="PRC-barrel domain"/>
    <property type="match status" value="1"/>
</dbReference>
<dbReference type="GO" id="GO:0006364">
    <property type="term" value="P:rRNA processing"/>
    <property type="evidence" value="ECO:0007669"/>
    <property type="project" value="UniProtKB-UniRule"/>
</dbReference>
<evidence type="ECO:0000256" key="5">
    <source>
        <dbReference type="HAMAP-Rule" id="MF_00014"/>
    </source>
</evidence>
<dbReference type="RefSeq" id="WP_021717250.1">
    <property type="nucleotide sequence ID" value="NZ_CAUERG010000001.1"/>
</dbReference>
<dbReference type="GO" id="GO:0042274">
    <property type="term" value="P:ribosomal small subunit biogenesis"/>
    <property type="evidence" value="ECO:0007669"/>
    <property type="project" value="UniProtKB-UniRule"/>
</dbReference>
<dbReference type="GO" id="GO:0043022">
    <property type="term" value="F:ribosome binding"/>
    <property type="evidence" value="ECO:0007669"/>
    <property type="project" value="InterPro"/>
</dbReference>
<dbReference type="AlphaFoldDB" id="R6IF64"/>
<reference evidence="8" key="1">
    <citation type="submission" date="2012-11" db="EMBL/GenBank/DDBJ databases">
        <title>Dependencies among metagenomic species, viruses, plasmids and units of genetic variation.</title>
        <authorList>
            <person name="Nielsen H.B."/>
            <person name="Almeida M."/>
            <person name="Juncker A.S."/>
            <person name="Rasmussen S."/>
            <person name="Li J."/>
            <person name="Sunagawa S."/>
            <person name="Plichta D."/>
            <person name="Gautier L."/>
            <person name="Le Chatelier E."/>
            <person name="Peletier E."/>
            <person name="Bonde I."/>
            <person name="Nielsen T."/>
            <person name="Manichanh C."/>
            <person name="Arumugam M."/>
            <person name="Batto J."/>
            <person name="Santos M.B.Q.D."/>
            <person name="Blom N."/>
            <person name="Borruel N."/>
            <person name="Burgdorf K.S."/>
            <person name="Boumezbeur F."/>
            <person name="Casellas F."/>
            <person name="Dore J."/>
            <person name="Guarner F."/>
            <person name="Hansen T."/>
            <person name="Hildebrand F."/>
            <person name="Kaas R.S."/>
            <person name="Kennedy S."/>
            <person name="Kristiansen K."/>
            <person name="Kultima J.R."/>
            <person name="Leonard P."/>
            <person name="Levenez F."/>
            <person name="Lund O."/>
            <person name="Moumen B."/>
            <person name="Le Paslier D."/>
            <person name="Pons N."/>
            <person name="Pedersen O."/>
            <person name="Prifti E."/>
            <person name="Qin J."/>
            <person name="Raes J."/>
            <person name="Tap J."/>
            <person name="Tims S."/>
            <person name="Ussery D.W."/>
            <person name="Yamada T."/>
            <person name="MetaHit consortium"/>
            <person name="Renault P."/>
            <person name="Sicheritz-Ponten T."/>
            <person name="Bork P."/>
            <person name="Wang J."/>
            <person name="Brunak S."/>
            <person name="Ehrlich S.D."/>
        </authorList>
    </citation>
    <scope>NUCLEOTIDE SEQUENCE [LARGE SCALE GENOMIC DNA]</scope>
</reference>
<dbReference type="STRING" id="1262914.BN533_00347"/>
<comment type="subcellular location">
    <subcellularLocation>
        <location evidence="5">Cytoplasm</location>
    </subcellularLocation>
</comment>
<keyword evidence="3 5" id="KW-0698">rRNA processing</keyword>
<gene>
    <name evidence="5" type="primary">rimM</name>
    <name evidence="8" type="ORF">BN533_00347</name>
</gene>
<comment type="function">
    <text evidence="5">An accessory protein needed during the final step in the assembly of 30S ribosomal subunit, possibly for assembly of the head region. Essential for efficient processing of 16S rRNA. May be needed both before and after RbfA during the maturation of 16S rRNA. It has affinity for free ribosomal 30S subunits but not for 70S ribosomes.</text>
</comment>
<evidence type="ECO:0000313" key="8">
    <source>
        <dbReference type="EMBL" id="CDB45209.1"/>
    </source>
</evidence>
<dbReference type="HOGENOM" id="CLU_077636_3_2_9"/>
<dbReference type="GO" id="GO:0005840">
    <property type="term" value="C:ribosome"/>
    <property type="evidence" value="ECO:0007669"/>
    <property type="project" value="InterPro"/>
</dbReference>
<dbReference type="HAMAP" id="MF_00014">
    <property type="entry name" value="Ribosome_mat_RimM"/>
    <property type="match status" value="1"/>
</dbReference>
<proteinExistence type="inferred from homology"/>
<dbReference type="InterPro" id="IPR036976">
    <property type="entry name" value="RimM_N_sf"/>
</dbReference>
<evidence type="ECO:0000259" key="7">
    <source>
        <dbReference type="Pfam" id="PF05239"/>
    </source>
</evidence>
<dbReference type="InterPro" id="IPR011961">
    <property type="entry name" value="RimM"/>
</dbReference>
<dbReference type="SUPFAM" id="SSF50447">
    <property type="entry name" value="Translation proteins"/>
    <property type="match status" value="1"/>
</dbReference>
<evidence type="ECO:0000256" key="4">
    <source>
        <dbReference type="ARBA" id="ARBA00023186"/>
    </source>
</evidence>
<evidence type="ECO:0000256" key="2">
    <source>
        <dbReference type="ARBA" id="ARBA00022517"/>
    </source>
</evidence>
<dbReference type="EMBL" id="CBDS010000023">
    <property type="protein sequence ID" value="CDB45209.1"/>
    <property type="molecule type" value="Genomic_DNA"/>
</dbReference>